<accession>A0AAG5CU82</accession>
<evidence type="ECO:0000313" key="19">
    <source>
        <dbReference type="Proteomes" id="UP000075880"/>
    </source>
</evidence>
<evidence type="ECO:0000313" key="18">
    <source>
        <dbReference type="EnsemblMetazoa" id="ENSAATROPP002069"/>
    </source>
</evidence>
<dbReference type="GO" id="GO:0035556">
    <property type="term" value="P:intracellular signal transduction"/>
    <property type="evidence" value="ECO:0007669"/>
    <property type="project" value="TreeGrafter"/>
</dbReference>
<feature type="compositionally biased region" description="Low complexity" evidence="16">
    <location>
        <begin position="785"/>
        <end position="799"/>
    </location>
</feature>
<feature type="domain" description="Protein kinase" evidence="17">
    <location>
        <begin position="206"/>
        <end position="457"/>
    </location>
</feature>
<evidence type="ECO:0000256" key="11">
    <source>
        <dbReference type="ARBA" id="ARBA00022840"/>
    </source>
</evidence>
<comment type="subcellular location">
    <subcellularLocation>
        <location evidence="2">Cytoplasm</location>
    </subcellularLocation>
</comment>
<dbReference type="FunFam" id="3.30.200.20:FF:000003">
    <property type="entry name" value="Non-specific serine/threonine protein kinase"/>
    <property type="match status" value="1"/>
</dbReference>
<dbReference type="InterPro" id="IPR011009">
    <property type="entry name" value="Kinase-like_dom_sf"/>
</dbReference>
<feature type="region of interest" description="Disordered" evidence="16">
    <location>
        <begin position="867"/>
        <end position="895"/>
    </location>
</feature>
<keyword evidence="12" id="KW-0460">Magnesium</keyword>
<keyword evidence="6" id="KW-0597">Phosphoprotein</keyword>
<keyword evidence="19" id="KW-1185">Reference proteome</keyword>
<evidence type="ECO:0000256" key="1">
    <source>
        <dbReference type="ARBA" id="ARBA00001946"/>
    </source>
</evidence>
<evidence type="ECO:0000256" key="2">
    <source>
        <dbReference type="ARBA" id="ARBA00004496"/>
    </source>
</evidence>
<feature type="region of interest" description="Disordered" evidence="16">
    <location>
        <begin position="107"/>
        <end position="194"/>
    </location>
</feature>
<dbReference type="EnsemblMetazoa" id="ENSAATROPT002155">
    <property type="protein sequence ID" value="ENSAATROPP002069"/>
    <property type="gene ID" value="ENSAATROPG001690"/>
</dbReference>
<feature type="region of interest" description="Disordered" evidence="16">
    <location>
        <begin position="1326"/>
        <end position="1361"/>
    </location>
</feature>
<keyword evidence="5" id="KW-0723">Serine/threonine-protein kinase</keyword>
<dbReference type="SMART" id="SM00220">
    <property type="entry name" value="S_TKc"/>
    <property type="match status" value="1"/>
</dbReference>
<dbReference type="InterPro" id="IPR034672">
    <property type="entry name" value="SIK"/>
</dbReference>
<evidence type="ECO:0000256" key="16">
    <source>
        <dbReference type="SAM" id="MobiDB-lite"/>
    </source>
</evidence>
<feature type="binding site" evidence="15">
    <location>
        <position position="235"/>
    </location>
    <ligand>
        <name>ATP</name>
        <dbReference type="ChEBI" id="CHEBI:30616"/>
    </ligand>
</feature>
<feature type="compositionally biased region" description="Low complexity" evidence="16">
    <location>
        <begin position="1343"/>
        <end position="1357"/>
    </location>
</feature>
<feature type="compositionally biased region" description="Polar residues" evidence="16">
    <location>
        <begin position="867"/>
        <end position="888"/>
    </location>
</feature>
<evidence type="ECO:0000256" key="7">
    <source>
        <dbReference type="ARBA" id="ARBA00022679"/>
    </source>
</evidence>
<keyword evidence="9 15" id="KW-0547">Nucleotide-binding</keyword>
<evidence type="ECO:0000256" key="4">
    <source>
        <dbReference type="ARBA" id="ARBA00022490"/>
    </source>
</evidence>
<organism evidence="18 19">
    <name type="scientific">Anopheles atroparvus</name>
    <name type="common">European mosquito</name>
    <dbReference type="NCBI Taxonomy" id="41427"/>
    <lineage>
        <taxon>Eukaryota</taxon>
        <taxon>Metazoa</taxon>
        <taxon>Ecdysozoa</taxon>
        <taxon>Arthropoda</taxon>
        <taxon>Hexapoda</taxon>
        <taxon>Insecta</taxon>
        <taxon>Pterygota</taxon>
        <taxon>Neoptera</taxon>
        <taxon>Endopterygota</taxon>
        <taxon>Diptera</taxon>
        <taxon>Nematocera</taxon>
        <taxon>Culicoidea</taxon>
        <taxon>Culicidae</taxon>
        <taxon>Anophelinae</taxon>
        <taxon>Anopheles</taxon>
    </lineage>
</organism>
<dbReference type="Gene3D" id="1.10.510.10">
    <property type="entry name" value="Transferase(Phosphotransferase) domain 1"/>
    <property type="match status" value="1"/>
</dbReference>
<dbReference type="InterPro" id="IPR017441">
    <property type="entry name" value="Protein_kinase_ATP_BS"/>
</dbReference>
<evidence type="ECO:0000256" key="6">
    <source>
        <dbReference type="ARBA" id="ARBA00022553"/>
    </source>
</evidence>
<feature type="region of interest" description="Disordered" evidence="16">
    <location>
        <begin position="534"/>
        <end position="594"/>
    </location>
</feature>
<dbReference type="GO" id="GO:0000226">
    <property type="term" value="P:microtubule cytoskeleton organization"/>
    <property type="evidence" value="ECO:0007669"/>
    <property type="project" value="TreeGrafter"/>
</dbReference>
<evidence type="ECO:0000259" key="17">
    <source>
        <dbReference type="PROSITE" id="PS50011"/>
    </source>
</evidence>
<comment type="catalytic activity">
    <reaction evidence="13">
        <text>L-threonyl-[protein] + ATP = O-phospho-L-threonyl-[protein] + ADP + H(+)</text>
        <dbReference type="Rhea" id="RHEA:46608"/>
        <dbReference type="Rhea" id="RHEA-COMP:11060"/>
        <dbReference type="Rhea" id="RHEA-COMP:11605"/>
        <dbReference type="ChEBI" id="CHEBI:15378"/>
        <dbReference type="ChEBI" id="CHEBI:30013"/>
        <dbReference type="ChEBI" id="CHEBI:30616"/>
        <dbReference type="ChEBI" id="CHEBI:61977"/>
        <dbReference type="ChEBI" id="CHEBI:456216"/>
        <dbReference type="EC" id="2.7.11.1"/>
    </reaction>
</comment>
<dbReference type="CDD" id="cd14071">
    <property type="entry name" value="STKc_SIK"/>
    <property type="match status" value="1"/>
</dbReference>
<evidence type="ECO:0000256" key="10">
    <source>
        <dbReference type="ARBA" id="ARBA00022777"/>
    </source>
</evidence>
<sequence length="1442" mass="154201">MGEYGPPDSNTITSSSSASSLASVLMPMPMSMAAAPLSAAMSVAAAGKPTGSSSSSAAMAVAAAAAAAAATANSTTNNHILTSASSSSVESDGYHYYHKTGGGGGGGGNGMSVIGSTPGASSNSHHHHNGAGGGGSGGVGKVGGSGRTGSGHESSGPGMARPSVANANGGNSNCGSTGNGGPPGSGGGGSSSGRVKCKDPIRVGFYEIEKTIGKGNFAVVKLASHRITKNEVAIKIIDKSQLDPGNLQKVYREVEIMKRLDHPHVIKLYQVMETQSMIYIVSEYASQGEIFDYIAKYGRLNERAARNKFWQILSAVEYCHNKGIVHRDLKAENLLLDSKMDIKIADFGFSNFYKKGELLATWCGSPPYAAPEVFEGKRYTGPEIDIWSLGVVLYVLVCGALPFDGSTLQSLRDRVLSGRFRIPFFMSSDCESLIRKMLVLDPSRRFSIDQIKRHRWMMVEIIDTPKISSIVINGNTGDVSALETEPNDQILKIMQNLGIDILKTRESLKLHSYDHYTAFYLLLLERLKSRTMSQENANAVTGPGKPAMLESQRRRPSNVAEQAMRKLAISSQHKADQSSSPKHQQISPAMPSGLINQSSETLHSLLNAPMSCGVPSGLPTMSTGVIMLRDTSIREQQPVLKDSSYFRGVSYTSSSGFADSSLYQLASLRERDCSSTYLTGPTGTGLLPASLSSNVAGALAASRETSSIVLRESGILSNRISSTRLLSSNIDKRILQQSTEDCRRLLQQARPVSMGETNRYAKPPSHSPVNSNDLHQASQQPPPSVASSVAAAPAPSPSQRYSDPLNGFSKDYLTTVSASASSSSAAAAAAANETSINVPPFKDYINNIQTYSYLQHYEPAGLTVTSSANAGHTPQPTSITAQYSSSTDEGCETDLGDEDVQQSIDKSIQRLNSFASSSSSSGVVTNIHPKSLSQNLSCDSSRSNFSTFESLDLNLSDCAELAGSLPSCTATTEAYENAAKDEATFRAVTSSVCINQPQCVYAMSDKMVGSFLRANTVYQDVHNGDHRSITRSPVDFREGRRASDGLVTQGLINAADYPLNSQVAFNSQRLNETCKAKGVLELHLLQKEAAQLKVKYQANVPQDEINVRQLQHSQFRVNPLESLIMKPLSASSHGSGGSSGLDPSNGGVGVGGGYYNKVTDYVGLVLGVKTGGAVGSTESGSCKLDAEQQLLLRAAGAGGGVVRSDQLSAAAAQQLQQKPPLQQQLMQHRLLQQKRQILQKQGAMEAGLSRRQMLRQHSYKIAQQTQILPPLPYAGEGPESGVDGYPTLQSVRETAILETAAEATGGPASMLNDPLDLYAHLHAHHPHLHHHHQHQHHHHHHAQQQLHLQQQHQQQHLTADRTGHCSWSALPSSMKTCQISEGTPSNDGAWNVAALYHQNVPPGPLYPSSQWITPHSSSIPHSMQLPLSESPIPELAEQMESI</sequence>
<dbReference type="CDD" id="cd14338">
    <property type="entry name" value="UBA_SIK"/>
    <property type="match status" value="1"/>
</dbReference>
<protein>
    <recommendedName>
        <fullName evidence="3">non-specific serine/threonine protein kinase</fullName>
        <ecNumber evidence="3">2.7.11.1</ecNumber>
    </recommendedName>
</protein>
<feature type="compositionally biased region" description="Gly residues" evidence="16">
    <location>
        <begin position="177"/>
        <end position="191"/>
    </location>
</feature>
<feature type="compositionally biased region" description="Polar residues" evidence="16">
    <location>
        <begin position="569"/>
        <end position="587"/>
    </location>
</feature>
<evidence type="ECO:0000256" key="13">
    <source>
        <dbReference type="ARBA" id="ARBA00047899"/>
    </source>
</evidence>
<dbReference type="PANTHER" id="PTHR24346">
    <property type="entry name" value="MAP/MICROTUBULE AFFINITY-REGULATING KINASE"/>
    <property type="match status" value="1"/>
</dbReference>
<keyword evidence="11 15" id="KW-0067">ATP-binding</keyword>
<comment type="cofactor">
    <cofactor evidence="1">
        <name>Mg(2+)</name>
        <dbReference type="ChEBI" id="CHEBI:18420"/>
    </cofactor>
</comment>
<dbReference type="Pfam" id="PF00069">
    <property type="entry name" value="Pkinase"/>
    <property type="match status" value="1"/>
</dbReference>
<dbReference type="GO" id="GO:0050321">
    <property type="term" value="F:tau-protein kinase activity"/>
    <property type="evidence" value="ECO:0007669"/>
    <property type="project" value="TreeGrafter"/>
</dbReference>
<comment type="catalytic activity">
    <reaction evidence="14">
        <text>L-seryl-[protein] + ATP = O-phospho-L-seryl-[protein] + ADP + H(+)</text>
        <dbReference type="Rhea" id="RHEA:17989"/>
        <dbReference type="Rhea" id="RHEA-COMP:9863"/>
        <dbReference type="Rhea" id="RHEA-COMP:11604"/>
        <dbReference type="ChEBI" id="CHEBI:15378"/>
        <dbReference type="ChEBI" id="CHEBI:29999"/>
        <dbReference type="ChEBI" id="CHEBI:30616"/>
        <dbReference type="ChEBI" id="CHEBI:83421"/>
        <dbReference type="ChEBI" id="CHEBI:456216"/>
        <dbReference type="EC" id="2.7.11.1"/>
    </reaction>
</comment>
<proteinExistence type="predicted"/>
<evidence type="ECO:0000256" key="9">
    <source>
        <dbReference type="ARBA" id="ARBA00022741"/>
    </source>
</evidence>
<dbReference type="SUPFAM" id="SSF56112">
    <property type="entry name" value="Protein kinase-like (PK-like)"/>
    <property type="match status" value="1"/>
</dbReference>
<feature type="region of interest" description="Disordered" evidence="16">
    <location>
        <begin position="749"/>
        <end position="805"/>
    </location>
</feature>
<dbReference type="GO" id="GO:0005524">
    <property type="term" value="F:ATP binding"/>
    <property type="evidence" value="ECO:0007669"/>
    <property type="project" value="UniProtKB-UniRule"/>
</dbReference>
<keyword evidence="7" id="KW-0808">Transferase</keyword>
<evidence type="ECO:0000256" key="14">
    <source>
        <dbReference type="ARBA" id="ARBA00048679"/>
    </source>
</evidence>
<dbReference type="EC" id="2.7.11.1" evidence="3"/>
<evidence type="ECO:0000256" key="12">
    <source>
        <dbReference type="ARBA" id="ARBA00022842"/>
    </source>
</evidence>
<keyword evidence="4" id="KW-0963">Cytoplasm</keyword>
<dbReference type="FunFam" id="1.10.510.10:FF:000154">
    <property type="entry name" value="Serine/threonine-protein kinase SIK2"/>
    <property type="match status" value="1"/>
</dbReference>
<dbReference type="GO" id="GO:0046872">
    <property type="term" value="F:metal ion binding"/>
    <property type="evidence" value="ECO:0007669"/>
    <property type="project" value="UniProtKB-KW"/>
</dbReference>
<reference evidence="18" key="1">
    <citation type="submission" date="2024-04" db="UniProtKB">
        <authorList>
            <consortium name="EnsemblMetazoa"/>
        </authorList>
    </citation>
    <scope>IDENTIFICATION</scope>
    <source>
        <strain evidence="18">EBRO</strain>
    </source>
</reference>
<evidence type="ECO:0000256" key="15">
    <source>
        <dbReference type="PROSITE-ProRule" id="PRU10141"/>
    </source>
</evidence>
<dbReference type="PROSITE" id="PS00108">
    <property type="entry name" value="PROTEIN_KINASE_ST"/>
    <property type="match status" value="1"/>
</dbReference>
<feature type="compositionally biased region" description="Basic residues" evidence="16">
    <location>
        <begin position="1326"/>
        <end position="1342"/>
    </location>
</feature>
<keyword evidence="8" id="KW-0479">Metal-binding</keyword>
<dbReference type="GO" id="GO:0005737">
    <property type="term" value="C:cytoplasm"/>
    <property type="evidence" value="ECO:0007669"/>
    <property type="project" value="UniProtKB-SubCell"/>
</dbReference>
<evidence type="ECO:0000256" key="3">
    <source>
        <dbReference type="ARBA" id="ARBA00012513"/>
    </source>
</evidence>
<evidence type="ECO:0000256" key="5">
    <source>
        <dbReference type="ARBA" id="ARBA00022527"/>
    </source>
</evidence>
<dbReference type="PROSITE" id="PS50011">
    <property type="entry name" value="PROTEIN_KINASE_DOM"/>
    <property type="match status" value="1"/>
</dbReference>
<dbReference type="PROSITE" id="PS00107">
    <property type="entry name" value="PROTEIN_KINASE_ATP"/>
    <property type="match status" value="1"/>
</dbReference>
<dbReference type="Proteomes" id="UP000075880">
    <property type="component" value="Unassembled WGS sequence"/>
</dbReference>
<dbReference type="InterPro" id="IPR000719">
    <property type="entry name" value="Prot_kinase_dom"/>
</dbReference>
<keyword evidence="10" id="KW-0418">Kinase</keyword>
<feature type="compositionally biased region" description="Gly residues" evidence="16">
    <location>
        <begin position="130"/>
        <end position="149"/>
    </location>
</feature>
<dbReference type="PANTHER" id="PTHR24346:SF74">
    <property type="entry name" value="PROTEIN KINASE DOMAIN-CONTAINING PROTEIN"/>
    <property type="match status" value="1"/>
</dbReference>
<dbReference type="InterPro" id="IPR008271">
    <property type="entry name" value="Ser/Thr_kinase_AS"/>
</dbReference>
<name>A0AAG5CU82_ANOAO</name>
<evidence type="ECO:0000256" key="8">
    <source>
        <dbReference type="ARBA" id="ARBA00022723"/>
    </source>
</evidence>